<feature type="compositionally biased region" description="Basic and acidic residues" evidence="1">
    <location>
        <begin position="23"/>
        <end position="38"/>
    </location>
</feature>
<name>A0A9W8GQ36_9FUNG</name>
<dbReference type="Proteomes" id="UP001151516">
    <property type="component" value="Unassembled WGS sequence"/>
</dbReference>
<feature type="region of interest" description="Disordered" evidence="1">
    <location>
        <begin position="1"/>
        <end position="41"/>
    </location>
</feature>
<dbReference type="AlphaFoldDB" id="A0A9W8GQ36"/>
<evidence type="ECO:0000313" key="2">
    <source>
        <dbReference type="EMBL" id="KAJ2689388.1"/>
    </source>
</evidence>
<evidence type="ECO:0000313" key="3">
    <source>
        <dbReference type="Proteomes" id="UP001151516"/>
    </source>
</evidence>
<keyword evidence="3" id="KW-1185">Reference proteome</keyword>
<evidence type="ECO:0000256" key="1">
    <source>
        <dbReference type="SAM" id="MobiDB-lite"/>
    </source>
</evidence>
<organism evidence="2 3">
    <name type="scientific">Coemansia spiralis</name>
    <dbReference type="NCBI Taxonomy" id="417178"/>
    <lineage>
        <taxon>Eukaryota</taxon>
        <taxon>Fungi</taxon>
        <taxon>Fungi incertae sedis</taxon>
        <taxon>Zoopagomycota</taxon>
        <taxon>Kickxellomycotina</taxon>
        <taxon>Kickxellomycetes</taxon>
        <taxon>Kickxellales</taxon>
        <taxon>Kickxellaceae</taxon>
        <taxon>Coemansia</taxon>
    </lineage>
</organism>
<dbReference type="EMBL" id="JANBTX010000026">
    <property type="protein sequence ID" value="KAJ2689388.1"/>
    <property type="molecule type" value="Genomic_DNA"/>
</dbReference>
<sequence length="64" mass="7279">MSAPRPERGSTSSCQPGPVRQPPKSEQRRPTTPDHFWDIDYFPPINALGVDTFRRNKHQNSDSS</sequence>
<accession>A0A9W8GQ36</accession>
<proteinExistence type="predicted"/>
<reference evidence="2" key="1">
    <citation type="submission" date="2022-07" db="EMBL/GenBank/DDBJ databases">
        <title>Phylogenomic reconstructions and comparative analyses of Kickxellomycotina fungi.</title>
        <authorList>
            <person name="Reynolds N.K."/>
            <person name="Stajich J.E."/>
            <person name="Barry K."/>
            <person name="Grigoriev I.V."/>
            <person name="Crous P."/>
            <person name="Smith M.E."/>
        </authorList>
    </citation>
    <scope>NUCLEOTIDE SEQUENCE</scope>
    <source>
        <strain evidence="2">CBS 109367</strain>
    </source>
</reference>
<protein>
    <submittedName>
        <fullName evidence="2">Uncharacterized protein</fullName>
    </submittedName>
</protein>
<comment type="caution">
    <text evidence="2">The sequence shown here is derived from an EMBL/GenBank/DDBJ whole genome shotgun (WGS) entry which is preliminary data.</text>
</comment>
<dbReference type="OrthoDB" id="5593454at2759"/>
<gene>
    <name evidence="2" type="ORF">IWW39_001516</name>
</gene>